<dbReference type="EMBL" id="JACHIW010000002">
    <property type="protein sequence ID" value="MBB5158200.1"/>
    <property type="molecule type" value="Genomic_DNA"/>
</dbReference>
<name>A0A840QEC9_9PSEU</name>
<dbReference type="Proteomes" id="UP000584374">
    <property type="component" value="Unassembled WGS sequence"/>
</dbReference>
<gene>
    <name evidence="1" type="ORF">BJ970_005799</name>
</gene>
<protein>
    <submittedName>
        <fullName evidence="1">Uncharacterized protein</fullName>
    </submittedName>
</protein>
<dbReference type="AlphaFoldDB" id="A0A840QEC9"/>
<comment type="caution">
    <text evidence="1">The sequence shown here is derived from an EMBL/GenBank/DDBJ whole genome shotgun (WGS) entry which is preliminary data.</text>
</comment>
<evidence type="ECO:0000313" key="2">
    <source>
        <dbReference type="Proteomes" id="UP000584374"/>
    </source>
</evidence>
<organism evidence="1 2">
    <name type="scientific">Saccharopolyspora phatthalungensis</name>
    <dbReference type="NCBI Taxonomy" id="664693"/>
    <lineage>
        <taxon>Bacteria</taxon>
        <taxon>Bacillati</taxon>
        <taxon>Actinomycetota</taxon>
        <taxon>Actinomycetes</taxon>
        <taxon>Pseudonocardiales</taxon>
        <taxon>Pseudonocardiaceae</taxon>
        <taxon>Saccharopolyspora</taxon>
    </lineage>
</organism>
<proteinExistence type="predicted"/>
<keyword evidence="2" id="KW-1185">Reference proteome</keyword>
<accession>A0A840QEC9</accession>
<evidence type="ECO:0000313" key="1">
    <source>
        <dbReference type="EMBL" id="MBB5158200.1"/>
    </source>
</evidence>
<dbReference type="RefSeq" id="WP_184729870.1">
    <property type="nucleotide sequence ID" value="NZ_JACHIW010000002.1"/>
</dbReference>
<sequence>MTTAVSDQCAEVWTDHLGIVHEREPGERHRTLCGLNAGESNPVVGARVCRCCVAEHFAIESAGDAVPAVA</sequence>
<reference evidence="1 2" key="1">
    <citation type="submission" date="2020-08" db="EMBL/GenBank/DDBJ databases">
        <title>Sequencing the genomes of 1000 actinobacteria strains.</title>
        <authorList>
            <person name="Klenk H.-P."/>
        </authorList>
    </citation>
    <scope>NUCLEOTIDE SEQUENCE [LARGE SCALE GENOMIC DNA]</scope>
    <source>
        <strain evidence="1 2">DSM 45584</strain>
    </source>
</reference>